<dbReference type="GO" id="GO:0004131">
    <property type="term" value="F:cytosine deaminase activity"/>
    <property type="evidence" value="ECO:0007669"/>
    <property type="project" value="TreeGrafter"/>
</dbReference>
<sequence>MKTAAVPKQRNVTLGNVRVPVSLVADAQTFGGRRERDCLAGHLVIRDGRIAALTDSGAADVDVDLGGMLVTTPFVEPHCHLDKCFTIERLDFSGGSLAEAIAAQARDKRAWTRDDLRMRATRGLEELWQAGARVVRTHIDWDVVADDPTRIPCAWQVLGELCAEWRGRITVQRSALVPIDAMADIAYADAVARAIASIGGVLGAFVFDQPSRNAGIRNMVRVAMTHDLALDFHVDEGLAPSLDGIELIARAVIDRGHRGPVLCGHACNLGSLEADTRHRRIALIAQAGLSVVSLPSSNLYLQDRGVGTPRQRGLTAIKELLGAGVNVAFGTDNVQDAFCPLGVHNPAATLAAGIIGAHLAPPLGTWLPMVATDAAAALGVQLPCIDRSAAGPLLVWDTPHVSALLSGSSRRWRSLTSIVDPARILR</sequence>
<evidence type="ECO:0000313" key="2">
    <source>
        <dbReference type="EMBL" id="PXW58657.1"/>
    </source>
</evidence>
<dbReference type="PANTHER" id="PTHR32027">
    <property type="entry name" value="CYTOSINE DEAMINASE"/>
    <property type="match status" value="1"/>
</dbReference>
<dbReference type="Proteomes" id="UP000248021">
    <property type="component" value="Unassembled WGS sequence"/>
</dbReference>
<evidence type="ECO:0000259" key="1">
    <source>
        <dbReference type="Pfam" id="PF07969"/>
    </source>
</evidence>
<proteinExistence type="predicted"/>
<dbReference type="Gene3D" id="3.20.20.140">
    <property type="entry name" value="Metal-dependent hydrolases"/>
    <property type="match status" value="1"/>
</dbReference>
<keyword evidence="3" id="KW-1185">Reference proteome</keyword>
<dbReference type="SUPFAM" id="SSF51338">
    <property type="entry name" value="Composite domain of metallo-dependent hydrolases"/>
    <property type="match status" value="1"/>
</dbReference>
<dbReference type="OrthoDB" id="9815027at2"/>
<feature type="domain" description="Amidohydrolase 3" evidence="1">
    <location>
        <begin position="105"/>
        <end position="380"/>
    </location>
</feature>
<organism evidence="2 3">
    <name type="scientific">Chelatococcus asaccharovorans</name>
    <dbReference type="NCBI Taxonomy" id="28210"/>
    <lineage>
        <taxon>Bacteria</taxon>
        <taxon>Pseudomonadati</taxon>
        <taxon>Pseudomonadota</taxon>
        <taxon>Alphaproteobacteria</taxon>
        <taxon>Hyphomicrobiales</taxon>
        <taxon>Chelatococcaceae</taxon>
        <taxon>Chelatococcus</taxon>
    </lineage>
</organism>
<dbReference type="InterPro" id="IPR013108">
    <property type="entry name" value="Amidohydro_3"/>
</dbReference>
<dbReference type="RefSeq" id="WP_110374752.1">
    <property type="nucleotide sequence ID" value="NZ_JAHBRY010000001.1"/>
</dbReference>
<dbReference type="AlphaFoldDB" id="A0A2V3U6D5"/>
<reference evidence="2 3" key="1">
    <citation type="submission" date="2018-05" db="EMBL/GenBank/DDBJ databases">
        <title>Genomic Encyclopedia of Type Strains, Phase IV (KMG-IV): sequencing the most valuable type-strain genomes for metagenomic binning, comparative biology and taxonomic classification.</title>
        <authorList>
            <person name="Goeker M."/>
        </authorList>
    </citation>
    <scope>NUCLEOTIDE SEQUENCE [LARGE SCALE GENOMIC DNA]</scope>
    <source>
        <strain evidence="2 3">DSM 6462</strain>
    </source>
</reference>
<dbReference type="InterPro" id="IPR011059">
    <property type="entry name" value="Metal-dep_hydrolase_composite"/>
</dbReference>
<dbReference type="EMBL" id="QJJK01000005">
    <property type="protein sequence ID" value="PXW58657.1"/>
    <property type="molecule type" value="Genomic_DNA"/>
</dbReference>
<dbReference type="GO" id="GO:0035888">
    <property type="term" value="F:isoguanine deaminase activity"/>
    <property type="evidence" value="ECO:0007669"/>
    <property type="project" value="TreeGrafter"/>
</dbReference>
<name>A0A2V3U6D5_9HYPH</name>
<dbReference type="Gene3D" id="2.30.40.10">
    <property type="entry name" value="Urease, subunit C, domain 1"/>
    <property type="match status" value="1"/>
</dbReference>
<evidence type="ECO:0000313" key="3">
    <source>
        <dbReference type="Proteomes" id="UP000248021"/>
    </source>
</evidence>
<comment type="caution">
    <text evidence="2">The sequence shown here is derived from an EMBL/GenBank/DDBJ whole genome shotgun (WGS) entry which is preliminary data.</text>
</comment>
<accession>A0A2V3U6D5</accession>
<dbReference type="PANTHER" id="PTHR32027:SF0">
    <property type="entry name" value="CYTOSINE DEAMINASE"/>
    <property type="match status" value="1"/>
</dbReference>
<dbReference type="InterPro" id="IPR032466">
    <property type="entry name" value="Metal_Hydrolase"/>
</dbReference>
<dbReference type="Pfam" id="PF07969">
    <property type="entry name" value="Amidohydro_3"/>
    <property type="match status" value="1"/>
</dbReference>
<gene>
    <name evidence="2" type="ORF">C7450_1053</name>
</gene>
<protein>
    <submittedName>
        <fullName evidence="2">Cytosine deaminase</fullName>
    </submittedName>
</protein>
<dbReference type="InterPro" id="IPR052349">
    <property type="entry name" value="Metallo-hydrolase_Enzymes"/>
</dbReference>
<dbReference type="GO" id="GO:0006209">
    <property type="term" value="P:cytosine catabolic process"/>
    <property type="evidence" value="ECO:0007669"/>
    <property type="project" value="TreeGrafter"/>
</dbReference>
<dbReference type="SUPFAM" id="SSF51556">
    <property type="entry name" value="Metallo-dependent hydrolases"/>
    <property type="match status" value="1"/>
</dbReference>